<dbReference type="PANTHER" id="PTHR33269">
    <property type="entry name" value="NADH-UBIQUINONE OXIDOREDUCTASE CHAIN 6"/>
    <property type="match status" value="1"/>
</dbReference>
<feature type="transmembrane region" description="Helical" evidence="8">
    <location>
        <begin position="46"/>
        <end position="67"/>
    </location>
</feature>
<dbReference type="GO" id="GO:0008137">
    <property type="term" value="F:NADH dehydrogenase (ubiquinone) activity"/>
    <property type="evidence" value="ECO:0007669"/>
    <property type="project" value="UniProtKB-UniRule"/>
</dbReference>
<gene>
    <name evidence="9" type="primary">nad6</name>
</gene>
<evidence type="ECO:0000256" key="7">
    <source>
        <dbReference type="ARBA" id="ARBA00049551"/>
    </source>
</evidence>
<accession>U3MF26</accession>
<feature type="transmembrane region" description="Helical" evidence="8">
    <location>
        <begin position="21"/>
        <end position="40"/>
    </location>
</feature>
<geneLocation type="mitochondrion" evidence="9"/>
<feature type="transmembrane region" description="Helical" evidence="8">
    <location>
        <begin position="123"/>
        <end position="145"/>
    </location>
</feature>
<comment type="similarity">
    <text evidence="8">Belongs to the complex I subunit 6 family.</text>
</comment>
<comment type="function">
    <text evidence="8">Core subunit of the mitochondrial membrane respiratory chain NADH dehydrogenase (Complex I) which catalyzes electron transfer from NADH through the respiratory chain, using ubiquinone as an electron acceptor. Essential for the catalytic activity and assembly of complex I.</text>
</comment>
<evidence type="ECO:0000256" key="1">
    <source>
        <dbReference type="ARBA" id="ARBA00003257"/>
    </source>
</evidence>
<evidence type="ECO:0000256" key="4">
    <source>
        <dbReference type="ARBA" id="ARBA00022660"/>
    </source>
</evidence>
<dbReference type="PANTHER" id="PTHR33269:SF17">
    <property type="entry name" value="NADH-UBIQUINONE OXIDOREDUCTASE CHAIN 6"/>
    <property type="match status" value="1"/>
</dbReference>
<evidence type="ECO:0000256" key="6">
    <source>
        <dbReference type="ARBA" id="ARBA00023075"/>
    </source>
</evidence>
<evidence type="ECO:0000256" key="5">
    <source>
        <dbReference type="ARBA" id="ARBA00022967"/>
    </source>
</evidence>
<feature type="transmembrane region" description="Helical" evidence="8">
    <location>
        <begin position="79"/>
        <end position="103"/>
    </location>
</feature>
<keyword evidence="6 8" id="KW-0830">Ubiquinone</keyword>
<keyword evidence="8" id="KW-0812">Transmembrane</keyword>
<dbReference type="EMBL" id="KF214631">
    <property type="protein sequence ID" value="AGW07358.1"/>
    <property type="molecule type" value="Genomic_DNA"/>
</dbReference>
<keyword evidence="8" id="KW-0520">NAD</keyword>
<dbReference type="Pfam" id="PF00499">
    <property type="entry name" value="Oxidored_q3"/>
    <property type="match status" value="1"/>
</dbReference>
<dbReference type="InterPro" id="IPR042106">
    <property type="entry name" value="Nuo/plastoQ_OxRdtase_6_NuoJ"/>
</dbReference>
<name>U3MF26_9ASCO</name>
<keyword evidence="8 9" id="KW-0496">Mitochondrion</keyword>
<dbReference type="InterPro" id="IPR001457">
    <property type="entry name" value="NADH_UbQ/plastoQ_OxRdtase_su6"/>
</dbReference>
<protein>
    <recommendedName>
        <fullName evidence="3 8">NADH-ubiquinone oxidoreductase chain 6</fullName>
        <ecNumber evidence="2 8">7.1.1.2</ecNumber>
    </recommendedName>
</protein>
<dbReference type="RefSeq" id="YP_008578701.1">
    <property type="nucleotide sequence ID" value="NC_022434.1"/>
</dbReference>
<keyword evidence="8" id="KW-0472">Membrane</keyword>
<keyword evidence="8" id="KW-0813">Transport</keyword>
<dbReference type="Gene3D" id="1.20.120.1200">
    <property type="entry name" value="NADH-ubiquinone/plastoquinone oxidoreductase chain 6, subunit NuoJ"/>
    <property type="match status" value="1"/>
</dbReference>
<comment type="subcellular location">
    <subcellularLocation>
        <location evidence="8">Mitochondrion membrane</location>
        <topology evidence="8">Multi-pass membrane protein</topology>
    </subcellularLocation>
</comment>
<comment type="function">
    <text evidence="1">Core subunit of the mitochondrial membrane respiratory chain NADH dehydrogenase (Complex I) that is believed to belong to the minimal assembly required for catalysis. Complex I functions in the transfer of electrons from NADH to the respiratory chain. The immediate electron acceptor for the enzyme is believed to be ubiquinone.</text>
</comment>
<dbReference type="GO" id="GO:0031966">
    <property type="term" value="C:mitochondrial membrane"/>
    <property type="evidence" value="ECO:0007669"/>
    <property type="project" value="UniProtKB-SubCell"/>
</dbReference>
<evidence type="ECO:0000256" key="8">
    <source>
        <dbReference type="RuleBase" id="RU004430"/>
    </source>
</evidence>
<keyword evidence="4 8" id="KW-0679">Respiratory chain</keyword>
<reference evidence="9" key="1">
    <citation type="submission" date="2013-06" db="EMBL/GenBank/DDBJ databases">
        <authorList>
            <person name="Hegedusova E."/>
            <person name="Pfeiffer I."/>
            <person name="Brejova B."/>
            <person name="Nosek J."/>
        </authorList>
    </citation>
    <scope>NUCLEOTIDE SEQUENCE</scope>
    <source>
        <strain evidence="9">NRRL Y-27737</strain>
    </source>
</reference>
<dbReference type="AlphaFoldDB" id="U3MF26"/>
<proteinExistence type="inferred from homology"/>
<evidence type="ECO:0000256" key="2">
    <source>
        <dbReference type="ARBA" id="ARBA00012944"/>
    </source>
</evidence>
<evidence type="ECO:0000256" key="3">
    <source>
        <dbReference type="ARBA" id="ARBA00021095"/>
    </source>
</evidence>
<evidence type="ECO:0000313" key="9">
    <source>
        <dbReference type="EMBL" id="AGW07358.1"/>
    </source>
</evidence>
<keyword evidence="8" id="KW-1133">Transmembrane helix</keyword>
<comment type="catalytic activity">
    <reaction evidence="7 8">
        <text>a ubiquinone + NADH + 5 H(+)(in) = a ubiquinol + NAD(+) + 4 H(+)(out)</text>
        <dbReference type="Rhea" id="RHEA:29091"/>
        <dbReference type="Rhea" id="RHEA-COMP:9565"/>
        <dbReference type="Rhea" id="RHEA-COMP:9566"/>
        <dbReference type="ChEBI" id="CHEBI:15378"/>
        <dbReference type="ChEBI" id="CHEBI:16389"/>
        <dbReference type="ChEBI" id="CHEBI:17976"/>
        <dbReference type="ChEBI" id="CHEBI:57540"/>
        <dbReference type="ChEBI" id="CHEBI:57945"/>
        <dbReference type="EC" id="7.1.1.2"/>
    </reaction>
</comment>
<organism evidence="9">
    <name type="scientific">Candida bohioensis</name>
    <dbReference type="NCBI Taxonomy" id="561986"/>
    <lineage>
        <taxon>Eukaryota</taxon>
        <taxon>Fungi</taxon>
        <taxon>Dikarya</taxon>
        <taxon>Ascomycota</taxon>
        <taxon>Saccharomycotina</taxon>
        <taxon>Pichiomycetes</taxon>
        <taxon>Debaryomycetaceae</taxon>
        <taxon>Candida/Lodderomyces clade</taxon>
        <taxon>Candida</taxon>
    </lineage>
</organism>
<keyword evidence="8" id="KW-0249">Electron transport</keyword>
<dbReference type="EC" id="7.1.1.2" evidence="2 8"/>
<dbReference type="GeneID" id="17046909"/>
<sequence>MATISGISSTTAIGTMSPVQSIVALIILFISTAICLYTNGYILMGILYVLIYIGAIAMLFLFMLSLLDIEYTHTPGMHPLIMTFLFMCFIPLDTSYDSLYIIESYSYIYNELYNVGLQLYTEYAMPMIMVSIILVLSVLGAIAIAK</sequence>
<keyword evidence="5 8" id="KW-1278">Translocase</keyword>